<reference evidence="1 2" key="1">
    <citation type="submission" date="2018-09" db="EMBL/GenBank/DDBJ databases">
        <title>Genomic investigation of the strawberry pathogen Phytophthora fragariae indicates pathogenicity is determined by transcriptional variation in three key races.</title>
        <authorList>
            <person name="Adams T.M."/>
            <person name="Armitage A.D."/>
            <person name="Sobczyk M.K."/>
            <person name="Bates H.J."/>
            <person name="Dunwell J.M."/>
            <person name="Nellist C.F."/>
            <person name="Harrison R.J."/>
        </authorList>
    </citation>
    <scope>NUCLEOTIDE SEQUENCE [LARGE SCALE GENOMIC DNA]</scope>
    <source>
        <strain evidence="1 2">ONT-3</strain>
    </source>
</reference>
<evidence type="ECO:0000313" key="1">
    <source>
        <dbReference type="EMBL" id="KAE9073945.1"/>
    </source>
</evidence>
<dbReference type="AlphaFoldDB" id="A0A6G0K1B5"/>
<feature type="non-terminal residue" evidence="1">
    <location>
        <position position="1"/>
    </location>
</feature>
<protein>
    <submittedName>
        <fullName evidence="1">Uncharacterized protein</fullName>
    </submittedName>
</protein>
<organism evidence="1 2">
    <name type="scientific">Phytophthora fragariae</name>
    <dbReference type="NCBI Taxonomy" id="53985"/>
    <lineage>
        <taxon>Eukaryota</taxon>
        <taxon>Sar</taxon>
        <taxon>Stramenopiles</taxon>
        <taxon>Oomycota</taxon>
        <taxon>Peronosporomycetes</taxon>
        <taxon>Peronosporales</taxon>
        <taxon>Peronosporaceae</taxon>
        <taxon>Phytophthora</taxon>
    </lineage>
</organism>
<dbReference type="EMBL" id="QXFX01002754">
    <property type="protein sequence ID" value="KAE9073945.1"/>
    <property type="molecule type" value="Genomic_DNA"/>
</dbReference>
<accession>A0A6G0K1B5</accession>
<sequence>SGPQFGVVYGQVGSSLVSSTAKWAAVWCRLRASGSQFGVVYGQVGRSLVSSTAKWVAVWCRLRPSGPQLLDGYVASQRQSWQRNSWAASAAAPRLEVVN</sequence>
<dbReference type="Proteomes" id="UP000488956">
    <property type="component" value="Unassembled WGS sequence"/>
</dbReference>
<evidence type="ECO:0000313" key="2">
    <source>
        <dbReference type="Proteomes" id="UP000488956"/>
    </source>
</evidence>
<proteinExistence type="predicted"/>
<name>A0A6G0K1B5_9STRA</name>
<comment type="caution">
    <text evidence="1">The sequence shown here is derived from an EMBL/GenBank/DDBJ whole genome shotgun (WGS) entry which is preliminary data.</text>
</comment>
<gene>
    <name evidence="1" type="ORF">PF010_g24875</name>
</gene>